<dbReference type="InterPro" id="IPR006838">
    <property type="entry name" value="ADTRP_AIG1"/>
</dbReference>
<dbReference type="Proteomes" id="UP000559256">
    <property type="component" value="Unassembled WGS sequence"/>
</dbReference>
<dbReference type="OrthoDB" id="1898221at2759"/>
<evidence type="ECO:0008006" key="8">
    <source>
        <dbReference type="Google" id="ProtNLM"/>
    </source>
</evidence>
<comment type="caution">
    <text evidence="6">The sequence shown here is derived from an EMBL/GenBank/DDBJ whole genome shotgun (WGS) entry which is preliminary data.</text>
</comment>
<accession>A0A8H5LQH7</accession>
<keyword evidence="4 5" id="KW-0472">Membrane</keyword>
<feature type="transmembrane region" description="Helical" evidence="5">
    <location>
        <begin position="47"/>
        <end position="67"/>
    </location>
</feature>
<comment type="subcellular location">
    <subcellularLocation>
        <location evidence="1">Endomembrane system</location>
        <topology evidence="1">Multi-pass membrane protein</topology>
    </subcellularLocation>
</comment>
<keyword evidence="7" id="KW-1185">Reference proteome</keyword>
<evidence type="ECO:0000256" key="2">
    <source>
        <dbReference type="ARBA" id="ARBA00022692"/>
    </source>
</evidence>
<feature type="transmembrane region" description="Helical" evidence="5">
    <location>
        <begin position="123"/>
        <end position="140"/>
    </location>
</feature>
<protein>
    <recommendedName>
        <fullName evidence="8">FAR-17a/AIG1-like protein</fullName>
    </recommendedName>
</protein>
<evidence type="ECO:0000313" key="6">
    <source>
        <dbReference type="EMBL" id="KAF5365768.1"/>
    </source>
</evidence>
<dbReference type="GO" id="GO:0012505">
    <property type="term" value="C:endomembrane system"/>
    <property type="evidence" value="ECO:0007669"/>
    <property type="project" value="UniProtKB-SubCell"/>
</dbReference>
<evidence type="ECO:0000256" key="3">
    <source>
        <dbReference type="ARBA" id="ARBA00022989"/>
    </source>
</evidence>
<evidence type="ECO:0000313" key="7">
    <source>
        <dbReference type="Proteomes" id="UP000559256"/>
    </source>
</evidence>
<dbReference type="EMBL" id="JAACJM010000026">
    <property type="protein sequence ID" value="KAF5365768.1"/>
    <property type="molecule type" value="Genomic_DNA"/>
</dbReference>
<keyword evidence="2 5" id="KW-0812">Transmembrane</keyword>
<dbReference type="PANTHER" id="PTHR10989:SF16">
    <property type="entry name" value="AT02829P-RELATED"/>
    <property type="match status" value="1"/>
</dbReference>
<evidence type="ECO:0000256" key="5">
    <source>
        <dbReference type="SAM" id="Phobius"/>
    </source>
</evidence>
<proteinExistence type="predicted"/>
<sequence length="145" mass="16409">MSDIISQVEVVIASIYWPLLLIAAQLLLQPDDTVPTSSTESPKFARIPLSMDLSLHAVPALFLLTDFMFIEKKYSHNQVTYGAPLVATTFTIWYAWWVERCASFNNGTFPYPFLTNSPFEGRVAIYIGAGSLAFVSFYFMNRLHK</sequence>
<dbReference type="Pfam" id="PF04750">
    <property type="entry name" value="Far-17a_AIG1"/>
    <property type="match status" value="1"/>
</dbReference>
<reference evidence="6 7" key="1">
    <citation type="journal article" date="2020" name="ISME J.">
        <title>Uncovering the hidden diversity of litter-decomposition mechanisms in mushroom-forming fungi.</title>
        <authorList>
            <person name="Floudas D."/>
            <person name="Bentzer J."/>
            <person name="Ahren D."/>
            <person name="Johansson T."/>
            <person name="Persson P."/>
            <person name="Tunlid A."/>
        </authorList>
    </citation>
    <scope>NUCLEOTIDE SEQUENCE [LARGE SCALE GENOMIC DNA]</scope>
    <source>
        <strain evidence="6 7">CBS 291.85</strain>
    </source>
</reference>
<feature type="transmembrane region" description="Helical" evidence="5">
    <location>
        <begin position="79"/>
        <end position="97"/>
    </location>
</feature>
<name>A0A8H5LQH7_9AGAR</name>
<keyword evidence="3 5" id="KW-1133">Transmembrane helix</keyword>
<dbReference type="GO" id="GO:0016020">
    <property type="term" value="C:membrane"/>
    <property type="evidence" value="ECO:0007669"/>
    <property type="project" value="InterPro"/>
</dbReference>
<dbReference type="PANTHER" id="PTHR10989">
    <property type="entry name" value="ANDROGEN-INDUCED PROTEIN 1-RELATED"/>
    <property type="match status" value="1"/>
</dbReference>
<gene>
    <name evidence="6" type="ORF">D9758_003256</name>
</gene>
<dbReference type="AlphaFoldDB" id="A0A8H5LQH7"/>
<evidence type="ECO:0000256" key="4">
    <source>
        <dbReference type="ARBA" id="ARBA00023136"/>
    </source>
</evidence>
<evidence type="ECO:0000256" key="1">
    <source>
        <dbReference type="ARBA" id="ARBA00004127"/>
    </source>
</evidence>
<organism evidence="6 7">
    <name type="scientific">Tetrapyrgos nigripes</name>
    <dbReference type="NCBI Taxonomy" id="182062"/>
    <lineage>
        <taxon>Eukaryota</taxon>
        <taxon>Fungi</taxon>
        <taxon>Dikarya</taxon>
        <taxon>Basidiomycota</taxon>
        <taxon>Agaricomycotina</taxon>
        <taxon>Agaricomycetes</taxon>
        <taxon>Agaricomycetidae</taxon>
        <taxon>Agaricales</taxon>
        <taxon>Marasmiineae</taxon>
        <taxon>Marasmiaceae</taxon>
        <taxon>Tetrapyrgos</taxon>
    </lineage>
</organism>
<feature type="transmembrane region" description="Helical" evidence="5">
    <location>
        <begin position="7"/>
        <end position="27"/>
    </location>
</feature>